<comment type="pathway">
    <text evidence="1">Porphyrin-containing compound metabolism; siroheme biosynthesis; sirohydrochlorin from precorrin-2: step 1/1.</text>
</comment>
<evidence type="ECO:0000313" key="6">
    <source>
        <dbReference type="EMBL" id="TGY43691.1"/>
    </source>
</evidence>
<dbReference type="PANTHER" id="PTHR35330">
    <property type="entry name" value="SIROHEME BIOSYNTHESIS PROTEIN MET8"/>
    <property type="match status" value="1"/>
</dbReference>
<dbReference type="PANTHER" id="PTHR35330:SF1">
    <property type="entry name" value="SIROHEME BIOSYNTHESIS PROTEIN MET8"/>
    <property type="match status" value="1"/>
</dbReference>
<dbReference type="Proteomes" id="UP000306888">
    <property type="component" value="Unassembled WGS sequence"/>
</dbReference>
<gene>
    <name evidence="6" type="ORF">E5347_02430</name>
</gene>
<dbReference type="InterPro" id="IPR028161">
    <property type="entry name" value="Met8-like"/>
</dbReference>
<evidence type="ECO:0000256" key="4">
    <source>
        <dbReference type="ARBA" id="ARBA00023027"/>
    </source>
</evidence>
<sequence length="222" mass="25865">MCKNIRKDISREDINYTYLAINSKKLRIGIVGGGRAGLIKAKSFISKGCYVEVLALNFINEFYSLGNINFIKEEYKRAFIKDKHLIIIATSDKDLNRKIKEECEEDFKLYIFAEDYRKSMVITPIQRNLNNITFALNTKSGNPKGALMVCDKILQVAKGYDDFILYSSLIRKNAKDLEEIKNELINFVCNEDFKFIYEKEKDKLVLEMFYGKEVLKKIFKDL</sequence>
<keyword evidence="4" id="KW-0520">NAD</keyword>
<dbReference type="NCBIfam" id="NF004045">
    <property type="entry name" value="PRK05562.1"/>
    <property type="match status" value="1"/>
</dbReference>
<protein>
    <recommendedName>
        <fullName evidence="2">precorrin-2 dehydrogenase</fullName>
        <ecNumber evidence="2">1.3.1.76</ecNumber>
    </recommendedName>
</protein>
<keyword evidence="3" id="KW-0560">Oxidoreductase</keyword>
<dbReference type="Gene3D" id="3.40.50.720">
    <property type="entry name" value="NAD(P)-binding Rossmann-like Domain"/>
    <property type="match status" value="1"/>
</dbReference>
<keyword evidence="5" id="KW-0627">Porphyrin biosynthesis</keyword>
<evidence type="ECO:0000313" key="7">
    <source>
        <dbReference type="Proteomes" id="UP000306888"/>
    </source>
</evidence>
<proteinExistence type="predicted"/>
<evidence type="ECO:0000256" key="1">
    <source>
        <dbReference type="ARBA" id="ARBA00005010"/>
    </source>
</evidence>
<accession>A0A4S2DRL5</accession>
<dbReference type="InterPro" id="IPR036291">
    <property type="entry name" value="NAD(P)-bd_dom_sf"/>
</dbReference>
<dbReference type="GO" id="GO:0019354">
    <property type="term" value="P:siroheme biosynthetic process"/>
    <property type="evidence" value="ECO:0007669"/>
    <property type="project" value="UniProtKB-UniPathway"/>
</dbReference>
<dbReference type="UniPathway" id="UPA00262">
    <property type="reaction ID" value="UER00222"/>
</dbReference>
<dbReference type="Pfam" id="PF13241">
    <property type="entry name" value="NAD_binding_7"/>
    <property type="match status" value="1"/>
</dbReference>
<evidence type="ECO:0000256" key="3">
    <source>
        <dbReference type="ARBA" id="ARBA00023002"/>
    </source>
</evidence>
<dbReference type="AlphaFoldDB" id="A0A4S2DRL5"/>
<comment type="caution">
    <text evidence="6">The sequence shown here is derived from an EMBL/GenBank/DDBJ whole genome shotgun (WGS) entry which is preliminary data.</text>
</comment>
<organism evidence="6 7">
    <name type="scientific">Clostridium sartagoforme</name>
    <dbReference type="NCBI Taxonomy" id="84031"/>
    <lineage>
        <taxon>Bacteria</taxon>
        <taxon>Bacillati</taxon>
        <taxon>Bacillota</taxon>
        <taxon>Clostridia</taxon>
        <taxon>Eubacteriales</taxon>
        <taxon>Clostridiaceae</taxon>
        <taxon>Clostridium</taxon>
    </lineage>
</organism>
<dbReference type="RefSeq" id="WP_136004266.1">
    <property type="nucleotide sequence ID" value="NZ_SRYR01000001.1"/>
</dbReference>
<dbReference type="EMBL" id="SRYR01000001">
    <property type="protein sequence ID" value="TGY43691.1"/>
    <property type="molecule type" value="Genomic_DNA"/>
</dbReference>
<dbReference type="OrthoDB" id="1715866at2"/>
<name>A0A4S2DRL5_9CLOT</name>
<dbReference type="GO" id="GO:0043115">
    <property type="term" value="F:precorrin-2 dehydrogenase activity"/>
    <property type="evidence" value="ECO:0007669"/>
    <property type="project" value="UniProtKB-EC"/>
</dbReference>
<dbReference type="EC" id="1.3.1.76" evidence="2"/>
<keyword evidence="7" id="KW-1185">Reference proteome</keyword>
<dbReference type="GO" id="GO:0004325">
    <property type="term" value="F:ferrochelatase activity"/>
    <property type="evidence" value="ECO:0007669"/>
    <property type="project" value="InterPro"/>
</dbReference>
<evidence type="ECO:0000256" key="2">
    <source>
        <dbReference type="ARBA" id="ARBA00012400"/>
    </source>
</evidence>
<evidence type="ECO:0000256" key="5">
    <source>
        <dbReference type="ARBA" id="ARBA00023244"/>
    </source>
</evidence>
<reference evidence="6 7" key="1">
    <citation type="submission" date="2019-04" db="EMBL/GenBank/DDBJ databases">
        <title>Microbes associate with the intestines of laboratory mice.</title>
        <authorList>
            <person name="Navarre W."/>
            <person name="Wong E."/>
            <person name="Huang K."/>
            <person name="Tropini C."/>
            <person name="Ng K."/>
            <person name="Yu B."/>
        </authorList>
    </citation>
    <scope>NUCLEOTIDE SEQUENCE [LARGE SCALE GENOMIC DNA]</scope>
    <source>
        <strain evidence="6 7">NM50_B9-20</strain>
    </source>
</reference>
<dbReference type="SUPFAM" id="SSF51735">
    <property type="entry name" value="NAD(P)-binding Rossmann-fold domains"/>
    <property type="match status" value="1"/>
</dbReference>